<dbReference type="InterPro" id="IPR051794">
    <property type="entry name" value="PG_Endopeptidase_C40"/>
</dbReference>
<dbReference type="NCBIfam" id="NF033743">
    <property type="entry name" value="NlpC_inact_RipD"/>
    <property type="match status" value="1"/>
</dbReference>
<dbReference type="PANTHER" id="PTHR47359">
    <property type="entry name" value="PEPTIDOGLYCAN DL-ENDOPEPTIDASE CWLO"/>
    <property type="match status" value="1"/>
</dbReference>
<dbReference type="Proteomes" id="UP000028864">
    <property type="component" value="Unassembled WGS sequence"/>
</dbReference>
<keyword evidence="2" id="KW-0645">Protease</keyword>
<dbReference type="PANTHER" id="PTHR47359:SF3">
    <property type="entry name" value="NLP_P60 DOMAIN-CONTAINING PROTEIN-RELATED"/>
    <property type="match status" value="1"/>
</dbReference>
<dbReference type="GO" id="GO:0008234">
    <property type="term" value="F:cysteine-type peptidase activity"/>
    <property type="evidence" value="ECO:0007669"/>
    <property type="project" value="UniProtKB-KW"/>
</dbReference>
<evidence type="ECO:0000313" key="6">
    <source>
        <dbReference type="EMBL" id="CDQ44494.1"/>
    </source>
</evidence>
<dbReference type="AlphaFoldDB" id="A0AAV2WJP0"/>
<name>A0AAV2WJP0_MYCNE</name>
<reference evidence="6" key="2">
    <citation type="submission" date="2015-09" db="EMBL/GenBank/DDBJ databases">
        <title>Draft genome sequence of Mycobacterium neoaurum DSM 44074.</title>
        <authorList>
            <person name="Croce O."/>
            <person name="Robert C."/>
            <person name="Raoult D."/>
            <person name="Drancourt M."/>
        </authorList>
    </citation>
    <scope>NUCLEOTIDE SEQUENCE</scope>
    <source>
        <strain evidence="6">DSM 44074</strain>
    </source>
</reference>
<dbReference type="InterPro" id="IPR038765">
    <property type="entry name" value="Papain-like_cys_pep_sf"/>
</dbReference>
<evidence type="ECO:0000256" key="2">
    <source>
        <dbReference type="ARBA" id="ARBA00022670"/>
    </source>
</evidence>
<evidence type="ECO:0000256" key="3">
    <source>
        <dbReference type="ARBA" id="ARBA00022801"/>
    </source>
</evidence>
<dbReference type="GO" id="GO:0006508">
    <property type="term" value="P:proteolysis"/>
    <property type="evidence" value="ECO:0007669"/>
    <property type="project" value="UniProtKB-KW"/>
</dbReference>
<sequence length="228" mass="22950">MGVNSAPMYVPSGNELTLAMRSFCAFVLGLAMLAVSPGVASADTFNTRPARNQQAVDYVIARALSQRGVPFAYGGGDANGPTLGVVRETPPDAADPVANPIPGGVPGLNFPGLAPPAAATVPGMPASPAVPAPAANVVGFDASGIIVYAFAGVGVKLPRSSGEMYKVGQKVLPAQALPGDLIFFGPEGTQSVALFVGNGQMLETGDSGVTVSPVRTAGMTPYLVRIIA</sequence>
<dbReference type="InterPro" id="IPR000064">
    <property type="entry name" value="NLP_P60_dom"/>
</dbReference>
<evidence type="ECO:0000313" key="7">
    <source>
        <dbReference type="Proteomes" id="UP000028864"/>
    </source>
</evidence>
<evidence type="ECO:0000256" key="1">
    <source>
        <dbReference type="ARBA" id="ARBA00007074"/>
    </source>
</evidence>
<dbReference type="PROSITE" id="PS51935">
    <property type="entry name" value="NLPC_P60"/>
    <property type="match status" value="1"/>
</dbReference>
<dbReference type="Pfam" id="PF00877">
    <property type="entry name" value="NLPC_P60"/>
    <property type="match status" value="1"/>
</dbReference>
<keyword evidence="4" id="KW-0788">Thiol protease</keyword>
<protein>
    <submittedName>
        <fullName evidence="6">Inv protein</fullName>
    </submittedName>
</protein>
<keyword evidence="3" id="KW-0378">Hydrolase</keyword>
<organism evidence="6 7">
    <name type="scientific">Mycolicibacterium neoaurum</name>
    <name type="common">Mycobacterium neoaurum</name>
    <dbReference type="NCBI Taxonomy" id="1795"/>
    <lineage>
        <taxon>Bacteria</taxon>
        <taxon>Bacillati</taxon>
        <taxon>Actinomycetota</taxon>
        <taxon>Actinomycetes</taxon>
        <taxon>Mycobacteriales</taxon>
        <taxon>Mycobacteriaceae</taxon>
        <taxon>Mycolicibacterium</taxon>
    </lineage>
</organism>
<accession>A0AAV2WJP0</accession>
<dbReference type="SUPFAM" id="SSF54001">
    <property type="entry name" value="Cysteine proteinases"/>
    <property type="match status" value="1"/>
</dbReference>
<proteinExistence type="inferred from homology"/>
<comment type="similarity">
    <text evidence="1">Belongs to the peptidase C40 family.</text>
</comment>
<gene>
    <name evidence="6" type="ORF">BN1047_02374</name>
</gene>
<evidence type="ECO:0000259" key="5">
    <source>
        <dbReference type="PROSITE" id="PS51935"/>
    </source>
</evidence>
<dbReference type="Gene3D" id="3.90.1720.10">
    <property type="entry name" value="endopeptidase domain like (from Nostoc punctiforme)"/>
    <property type="match status" value="1"/>
</dbReference>
<evidence type="ECO:0000256" key="4">
    <source>
        <dbReference type="ARBA" id="ARBA00022807"/>
    </source>
</evidence>
<reference evidence="6" key="1">
    <citation type="submission" date="2014-05" db="EMBL/GenBank/DDBJ databases">
        <authorList>
            <person name="Urmite Genomes"/>
        </authorList>
    </citation>
    <scope>NUCLEOTIDE SEQUENCE</scope>
    <source>
        <strain evidence="6">DSM 44074</strain>
    </source>
</reference>
<feature type="domain" description="NlpC/P60" evidence="5">
    <location>
        <begin position="107"/>
        <end position="228"/>
    </location>
</feature>
<dbReference type="EMBL" id="LK021338">
    <property type="protein sequence ID" value="CDQ44494.1"/>
    <property type="molecule type" value="Genomic_DNA"/>
</dbReference>